<gene>
    <name evidence="2" type="ORF">I2492_09385</name>
    <name evidence="1" type="ORF">I2493_09385</name>
</gene>
<dbReference type="RefSeq" id="WP_228398085.1">
    <property type="nucleotide sequence ID" value="NZ_JADRCP010000001.1"/>
</dbReference>
<evidence type="ECO:0000313" key="2">
    <source>
        <dbReference type="EMBL" id="MBK5176536.1"/>
    </source>
</evidence>
<proteinExistence type="predicted"/>
<protein>
    <submittedName>
        <fullName evidence="2">Phage tail sheath family protein</fullName>
    </submittedName>
</protein>
<evidence type="ECO:0000313" key="1">
    <source>
        <dbReference type="EMBL" id="MBK5073227.1"/>
    </source>
</evidence>
<dbReference type="Proteomes" id="UP001296969">
    <property type="component" value="Unassembled WGS sequence"/>
</dbReference>
<dbReference type="PANTHER" id="PTHR35861:SF1">
    <property type="entry name" value="PHAGE TAIL SHEATH PROTEIN"/>
    <property type="match status" value="1"/>
</dbReference>
<dbReference type="Proteomes" id="UP000807542">
    <property type="component" value="Unassembled WGS sequence"/>
</dbReference>
<dbReference type="EMBL" id="JADRCP010000001">
    <property type="protein sequence ID" value="MBK5176536.1"/>
    <property type="molecule type" value="Genomic_DNA"/>
</dbReference>
<dbReference type="AlphaFoldDB" id="A0A9D7AIC6"/>
<dbReference type="PROSITE" id="PS51257">
    <property type="entry name" value="PROKAR_LIPOPROTEIN"/>
    <property type="match status" value="1"/>
</dbReference>
<accession>A0A9D7AIC6</accession>
<dbReference type="InterPro" id="IPR052042">
    <property type="entry name" value="Tail_sheath_structural"/>
</dbReference>
<name>A0A9D7AIC6_9GAMM</name>
<sequence>MTFKHGITASQVKTALSIPRQVSASLPVVIGCAPTHRLNAAVKQDAVVMCFNYAEAQKALGFRETDDFEKWGLSEFAYSQFILYGMAPVIFINLFKPEEHRAAVSNESVSIIDGKGKLKYSDVISFTDLNSGTNGVDYSVDLITGTILIVDDGALKDETSVQISYVYATPEAVTSTECIGGADFETGRATGLQLVDEVFTRFRVVPGLLLAPGFSDNPSVAAIMATKAGAINGIFSSVALADLPVKDLRNYTKIPEYKINNNLVQEDLYLFWPRVLFDGRLMRLATHAAGVIATTDADNDDIPYQSPSNHSLLIQGAALGLDDKDTIWLTQPQANYLNQNGITTALNFVGGWKLWGNRTACYPDNNDIKDTFITNRRMFGWYGNNFILTWWSDIDTAFNRRLITRIINTENIKLNSWAAKQYILGGRLEFRDDENSTLDLMDGHSNFHLMWGTASPNESMNVAMEYDPSYIKTLFS</sequence>
<keyword evidence="4" id="KW-1185">Reference proteome</keyword>
<evidence type="ECO:0000313" key="3">
    <source>
        <dbReference type="Proteomes" id="UP000807542"/>
    </source>
</evidence>
<evidence type="ECO:0000313" key="4">
    <source>
        <dbReference type="Proteomes" id="UP001296969"/>
    </source>
</evidence>
<dbReference type="EMBL" id="JADRCQ010000001">
    <property type="protein sequence ID" value="MBK5073227.1"/>
    <property type="molecule type" value="Genomic_DNA"/>
</dbReference>
<dbReference type="PANTHER" id="PTHR35861">
    <property type="match status" value="1"/>
</dbReference>
<organism evidence="2 3">
    <name type="scientific">Limnobaculum xujianqingii</name>
    <dbReference type="NCBI Taxonomy" id="2738837"/>
    <lineage>
        <taxon>Bacteria</taxon>
        <taxon>Pseudomonadati</taxon>
        <taxon>Pseudomonadota</taxon>
        <taxon>Gammaproteobacteria</taxon>
        <taxon>Enterobacterales</taxon>
        <taxon>Budviciaceae</taxon>
        <taxon>Limnobaculum</taxon>
    </lineage>
</organism>
<reference evidence="2 4" key="1">
    <citation type="submission" date="2020-11" db="EMBL/GenBank/DDBJ databases">
        <title>Insectihabitans protaetiae gen. nov. sp. nov. and Insectihabitans allomyrinae sp. nov., isolated from larvae of Protaetia brevitarsis seulensis and Allomyrina dichotoma, respectively.</title>
        <authorList>
            <person name="Lee S.D."/>
            <person name="Byeon Y.-S."/>
            <person name="Kim S.-M."/>
            <person name="Yang H.L."/>
            <person name="Kim I.S."/>
        </authorList>
    </citation>
    <scope>NUCLEOTIDE SEQUENCE</scope>
    <source>
        <strain evidence="2">CWB-B4</strain>
        <strain evidence="1 4">CWB-B43</strain>
    </source>
</reference>
<comment type="caution">
    <text evidence="2">The sequence shown here is derived from an EMBL/GenBank/DDBJ whole genome shotgun (WGS) entry which is preliminary data.</text>
</comment>